<feature type="compositionally biased region" description="Polar residues" evidence="1">
    <location>
        <begin position="160"/>
        <end position="173"/>
    </location>
</feature>
<protein>
    <submittedName>
        <fullName evidence="2">Uncharacterized protein</fullName>
    </submittedName>
</protein>
<reference evidence="2" key="1">
    <citation type="submission" date="2021-01" db="EMBL/GenBank/DDBJ databases">
        <authorList>
            <person name="Corre E."/>
            <person name="Pelletier E."/>
            <person name="Niang G."/>
            <person name="Scheremetjew M."/>
            <person name="Finn R."/>
            <person name="Kale V."/>
            <person name="Holt S."/>
            <person name="Cochrane G."/>
            <person name="Meng A."/>
            <person name="Brown T."/>
            <person name="Cohen L."/>
        </authorList>
    </citation>
    <scope>NUCLEOTIDE SEQUENCE</scope>
    <source>
        <strain evidence="2">GSO104</strain>
    </source>
</reference>
<dbReference type="EMBL" id="HBNS01006414">
    <property type="protein sequence ID" value="CAE4588531.1"/>
    <property type="molecule type" value="Transcribed_RNA"/>
</dbReference>
<evidence type="ECO:0000313" key="2">
    <source>
        <dbReference type="EMBL" id="CAE4588531.1"/>
    </source>
</evidence>
<name>A0A7S4QQG2_9STRA</name>
<sequence>MSTAISTFSEKYSAIILDQSNQAKADQEGNMLSLLLDKETSILTPETKNWKHDNFTILHERSDTKNLLKEKNNSSLFFDNYSEAIICGNSLLSNNFSAAAMFDSGLLSQVNGNEDIFFLKNPKRQKIASARSRPALFAIRPRHSWYDTDDDTQKNDDNVSNKSTSTPINQSPPRQRFEQHECTNKTSQDQDDGHTVPRFLPRDGKVNLRELNNNKVLRAAYNCDSTKEEEEKESEEDNDDIFLVNPKALENQHYHSSHVEGSEQCLLRPRSLLFSSSMASFPPPF</sequence>
<gene>
    <name evidence="2" type="ORF">DBRI00130_LOCUS5184</name>
</gene>
<accession>A0A7S4QQG2</accession>
<dbReference type="AlphaFoldDB" id="A0A7S4QQG2"/>
<feature type="compositionally biased region" description="Basic and acidic residues" evidence="1">
    <location>
        <begin position="191"/>
        <end position="201"/>
    </location>
</feature>
<feature type="region of interest" description="Disordered" evidence="1">
    <location>
        <begin position="144"/>
        <end position="201"/>
    </location>
</feature>
<evidence type="ECO:0000256" key="1">
    <source>
        <dbReference type="SAM" id="MobiDB-lite"/>
    </source>
</evidence>
<proteinExistence type="predicted"/>
<organism evidence="2">
    <name type="scientific">Ditylum brightwellii</name>
    <dbReference type="NCBI Taxonomy" id="49249"/>
    <lineage>
        <taxon>Eukaryota</taxon>
        <taxon>Sar</taxon>
        <taxon>Stramenopiles</taxon>
        <taxon>Ochrophyta</taxon>
        <taxon>Bacillariophyta</taxon>
        <taxon>Mediophyceae</taxon>
        <taxon>Lithodesmiophycidae</taxon>
        <taxon>Lithodesmiales</taxon>
        <taxon>Lithodesmiaceae</taxon>
        <taxon>Ditylum</taxon>
    </lineage>
</organism>